<evidence type="ECO:0000256" key="1">
    <source>
        <dbReference type="SAM" id="Coils"/>
    </source>
</evidence>
<name>A0A0G0K5L7_9BACT</name>
<accession>A0A0G0K5L7</accession>
<evidence type="ECO:0000313" key="2">
    <source>
        <dbReference type="EMBL" id="KKQ35946.1"/>
    </source>
</evidence>
<evidence type="ECO:0000313" key="3">
    <source>
        <dbReference type="Proteomes" id="UP000033876"/>
    </source>
</evidence>
<gene>
    <name evidence="2" type="ORF">US50_C0002G0006</name>
</gene>
<dbReference type="AlphaFoldDB" id="A0A0G0K5L7"/>
<dbReference type="InterPro" id="IPR036412">
    <property type="entry name" value="HAD-like_sf"/>
</dbReference>
<organism evidence="2 3">
    <name type="scientific">Candidatus Nomurabacteria bacterium GW2011_GWB1_37_5</name>
    <dbReference type="NCBI Taxonomy" id="1618742"/>
    <lineage>
        <taxon>Bacteria</taxon>
        <taxon>Candidatus Nomuraibacteriota</taxon>
    </lineage>
</organism>
<dbReference type="EMBL" id="LBTF01000002">
    <property type="protein sequence ID" value="KKQ35946.1"/>
    <property type="molecule type" value="Genomic_DNA"/>
</dbReference>
<reference evidence="2 3" key="1">
    <citation type="journal article" date="2015" name="Nature">
        <title>rRNA introns, odd ribosomes, and small enigmatic genomes across a large radiation of phyla.</title>
        <authorList>
            <person name="Brown C.T."/>
            <person name="Hug L.A."/>
            <person name="Thomas B.C."/>
            <person name="Sharon I."/>
            <person name="Castelle C.J."/>
            <person name="Singh A."/>
            <person name="Wilkins M.J."/>
            <person name="Williams K.H."/>
            <person name="Banfield J.F."/>
        </authorList>
    </citation>
    <scope>NUCLEOTIDE SEQUENCE [LARGE SCALE GENOMIC DNA]</scope>
</reference>
<dbReference type="SUPFAM" id="SSF56784">
    <property type="entry name" value="HAD-like"/>
    <property type="match status" value="1"/>
</dbReference>
<dbReference type="Proteomes" id="UP000033876">
    <property type="component" value="Unassembled WGS sequence"/>
</dbReference>
<comment type="caution">
    <text evidence="2">The sequence shown here is derived from an EMBL/GenBank/DDBJ whole genome shotgun (WGS) entry which is preliminary data.</text>
</comment>
<dbReference type="InterPro" id="IPR023214">
    <property type="entry name" value="HAD_sf"/>
</dbReference>
<dbReference type="Gene3D" id="3.40.50.1000">
    <property type="entry name" value="HAD superfamily/HAD-like"/>
    <property type="match status" value="1"/>
</dbReference>
<protein>
    <submittedName>
        <fullName evidence="2">Uncharacterized protein</fullName>
    </submittedName>
</protein>
<proteinExistence type="predicted"/>
<feature type="coiled-coil region" evidence="1">
    <location>
        <begin position="1"/>
        <end position="28"/>
    </location>
</feature>
<sequence>MENFNIKNEKLNESIKIVKSKINQLYSKKETVDIEQIHEIKNELEKIPNLVINFDETMTASDTIRKILNYLADELPEKSEELKAKGDNFRKLATEYRQAKKEGKQYPINLVRYFYTDVINGVNIEKLDKVYDRIIEETEINPNIEKVFEYLKKDQGIKKIPLFVLSLNTNEIIQKFYNKNIDFFKKHNVEIVGIVGNQINTDENNNIIDIYEHVTDENKKNYIPPQSIMLADDRETKSLVEKGINVINVQGEKYKEGLLKLSHDQRELTAIFNEYKDEPKFEKIEAIVLHVVKLINEAKISWETQNDVNILEDMIIAINNVYFDFYNQYGIFKMEL</sequence>
<keyword evidence="1" id="KW-0175">Coiled coil</keyword>